<dbReference type="InterPro" id="IPR044770">
    <property type="entry name" value="MFS_spinster-like"/>
</dbReference>
<feature type="transmembrane region" description="Helical" evidence="6">
    <location>
        <begin position="320"/>
        <end position="340"/>
    </location>
</feature>
<feature type="transmembrane region" description="Helical" evidence="6">
    <location>
        <begin position="133"/>
        <end position="155"/>
    </location>
</feature>
<evidence type="ECO:0000313" key="9">
    <source>
        <dbReference type="Proteomes" id="UP001500506"/>
    </source>
</evidence>
<feature type="transmembrane region" description="Helical" evidence="6">
    <location>
        <begin position="44"/>
        <end position="61"/>
    </location>
</feature>
<dbReference type="PANTHER" id="PTHR23505">
    <property type="entry name" value="SPINSTER"/>
    <property type="match status" value="1"/>
</dbReference>
<organism evidence="8 9">
    <name type="scientific">Agromyces humatus</name>
    <dbReference type="NCBI Taxonomy" id="279573"/>
    <lineage>
        <taxon>Bacteria</taxon>
        <taxon>Bacillati</taxon>
        <taxon>Actinomycetota</taxon>
        <taxon>Actinomycetes</taxon>
        <taxon>Micrococcales</taxon>
        <taxon>Microbacteriaceae</taxon>
        <taxon>Agromyces</taxon>
    </lineage>
</organism>
<evidence type="ECO:0000256" key="6">
    <source>
        <dbReference type="SAM" id="Phobius"/>
    </source>
</evidence>
<evidence type="ECO:0000256" key="2">
    <source>
        <dbReference type="ARBA" id="ARBA00022448"/>
    </source>
</evidence>
<keyword evidence="5 6" id="KW-0472">Membrane</keyword>
<proteinExistence type="predicted"/>
<feature type="transmembrane region" description="Helical" evidence="6">
    <location>
        <begin position="283"/>
        <end position="308"/>
    </location>
</feature>
<dbReference type="RefSeq" id="WP_232498514.1">
    <property type="nucleotide sequence ID" value="NZ_BAAANH010000001.1"/>
</dbReference>
<name>A0ABN2KBU6_9MICO</name>
<feature type="transmembrane region" description="Helical" evidence="6">
    <location>
        <begin position="259"/>
        <end position="277"/>
    </location>
</feature>
<feature type="transmembrane region" description="Helical" evidence="6">
    <location>
        <begin position="106"/>
        <end position="127"/>
    </location>
</feature>
<evidence type="ECO:0000256" key="3">
    <source>
        <dbReference type="ARBA" id="ARBA00022692"/>
    </source>
</evidence>
<evidence type="ECO:0000256" key="1">
    <source>
        <dbReference type="ARBA" id="ARBA00004651"/>
    </source>
</evidence>
<dbReference type="EMBL" id="BAAANH010000001">
    <property type="protein sequence ID" value="GAA1752596.1"/>
    <property type="molecule type" value="Genomic_DNA"/>
</dbReference>
<keyword evidence="3 6" id="KW-0812">Transmembrane</keyword>
<dbReference type="PANTHER" id="PTHR23505:SF52">
    <property type="entry name" value="MAJOR FACILITATOR SUPERFAMILY PROTEIN"/>
    <property type="match status" value="1"/>
</dbReference>
<keyword evidence="9" id="KW-1185">Reference proteome</keyword>
<feature type="transmembrane region" description="Helical" evidence="6">
    <location>
        <begin position="224"/>
        <end position="247"/>
    </location>
</feature>
<dbReference type="Proteomes" id="UP001500506">
    <property type="component" value="Unassembled WGS sequence"/>
</dbReference>
<dbReference type="InterPro" id="IPR020846">
    <property type="entry name" value="MFS_dom"/>
</dbReference>
<gene>
    <name evidence="8" type="ORF">GCM10009747_07890</name>
</gene>
<feature type="transmembrane region" description="Helical" evidence="6">
    <location>
        <begin position="81"/>
        <end position="99"/>
    </location>
</feature>
<dbReference type="InterPro" id="IPR011701">
    <property type="entry name" value="MFS"/>
</dbReference>
<keyword evidence="2" id="KW-0813">Transport</keyword>
<reference evidence="8 9" key="1">
    <citation type="journal article" date="2019" name="Int. J. Syst. Evol. Microbiol.">
        <title>The Global Catalogue of Microorganisms (GCM) 10K type strain sequencing project: providing services to taxonomists for standard genome sequencing and annotation.</title>
        <authorList>
            <consortium name="The Broad Institute Genomics Platform"/>
            <consortium name="The Broad Institute Genome Sequencing Center for Infectious Disease"/>
            <person name="Wu L."/>
            <person name="Ma J."/>
        </authorList>
    </citation>
    <scope>NUCLEOTIDE SEQUENCE [LARGE SCALE GENOMIC DNA]</scope>
    <source>
        <strain evidence="8 9">JCM 14319</strain>
    </source>
</reference>
<feature type="transmembrane region" description="Helical" evidence="6">
    <location>
        <begin position="187"/>
        <end position="212"/>
    </location>
</feature>
<keyword evidence="4 6" id="KW-1133">Transmembrane helix</keyword>
<dbReference type="PROSITE" id="PS50850">
    <property type="entry name" value="MFS"/>
    <property type="match status" value="1"/>
</dbReference>
<evidence type="ECO:0000259" key="7">
    <source>
        <dbReference type="PROSITE" id="PS50850"/>
    </source>
</evidence>
<sequence>MRNPLVAYCEAGEDRCIALAFAGIVDGFEGGLVNTLFPVIRDSLGLQTSALGILTAISRFARMLFGPVWAALADRFGRKKILFIATGLWGLWTVAAGFAQDATQLFILYTIGVGASVIATPIIGQFANVEDGWRYGMFAIGGISIFSGILILLLVHEPRKHTPVGAIDPDAMRFNLRDAVGLLRNRTILFMAVQVVFTTSLVLFAFFITYWVDDRGWTTADAALLMSAYMLGAVISGFIGGFLGDWFERRYGSRGRVMMMQGYLVAYAVSTALLFQIDWGHGVAVYIAVFATGLINSIGHPGAVLPIVGSVVHKSVVATAYAFIFSFVQGLFAALFSLAFGFLADALGLQLLMFWLISVPYAINAVLWTIMYRIYPKDAAAQRAIDEAEAEQAVAATNA</sequence>
<evidence type="ECO:0000256" key="4">
    <source>
        <dbReference type="ARBA" id="ARBA00022989"/>
    </source>
</evidence>
<dbReference type="Gene3D" id="1.20.1250.20">
    <property type="entry name" value="MFS general substrate transporter like domains"/>
    <property type="match status" value="1"/>
</dbReference>
<evidence type="ECO:0000256" key="5">
    <source>
        <dbReference type="ARBA" id="ARBA00023136"/>
    </source>
</evidence>
<accession>A0ABN2KBU6</accession>
<comment type="subcellular location">
    <subcellularLocation>
        <location evidence="1">Cell membrane</location>
        <topology evidence="1">Multi-pass membrane protein</topology>
    </subcellularLocation>
</comment>
<dbReference type="Pfam" id="PF07690">
    <property type="entry name" value="MFS_1"/>
    <property type="match status" value="1"/>
</dbReference>
<dbReference type="SUPFAM" id="SSF103473">
    <property type="entry name" value="MFS general substrate transporter"/>
    <property type="match status" value="1"/>
</dbReference>
<evidence type="ECO:0000313" key="8">
    <source>
        <dbReference type="EMBL" id="GAA1752596.1"/>
    </source>
</evidence>
<comment type="caution">
    <text evidence="8">The sequence shown here is derived from an EMBL/GenBank/DDBJ whole genome shotgun (WGS) entry which is preliminary data.</text>
</comment>
<dbReference type="InterPro" id="IPR036259">
    <property type="entry name" value="MFS_trans_sf"/>
</dbReference>
<feature type="transmembrane region" description="Helical" evidence="6">
    <location>
        <begin position="352"/>
        <end position="375"/>
    </location>
</feature>
<feature type="domain" description="Major facilitator superfamily (MFS) profile" evidence="7">
    <location>
        <begin position="15"/>
        <end position="399"/>
    </location>
</feature>
<protein>
    <submittedName>
        <fullName evidence="8">MFS transporter</fullName>
    </submittedName>
</protein>